<reference evidence="1 2" key="2">
    <citation type="journal article" date="2015" name="Int. J. Syst. Evol. Microbiol.">
        <title>Acinetobacter seifertii sp. nov., a member of the Acinetobacter calcoaceticus-Acinetobacter baumannii complex isolated from human clinical specimens.</title>
        <authorList>
            <person name="Nemec A."/>
            <person name="Krizova L."/>
            <person name="Maixnerova M."/>
            <person name="Sedo O."/>
            <person name="Brisse S."/>
            <person name="Higgins P.G."/>
        </authorList>
    </citation>
    <scope>NUCLEOTIDE SEQUENCE [LARGE SCALE GENOMIC DNA]</scope>
    <source>
        <strain evidence="1 2">NIPH 973</strain>
    </source>
</reference>
<dbReference type="RefSeq" id="WP_004701714.1">
    <property type="nucleotide sequence ID" value="NZ_KB851200.1"/>
</dbReference>
<dbReference type="AlphaFoldDB" id="N8S7P4"/>
<sequence length="102" mass="11838">MKRILLIASYFPIAVWASVCEVPKDQIVIANVGLGHDVRKLEKYKVEIDNKVWNKNNNSNFGEALIGPKVEKYWLLGTEPYRVCRRPLFLRECPDEKSKIHP</sequence>
<evidence type="ECO:0000313" key="1">
    <source>
        <dbReference type="EMBL" id="ENU41844.1"/>
    </source>
</evidence>
<protein>
    <submittedName>
        <fullName evidence="1">Uncharacterized protein</fullName>
    </submittedName>
</protein>
<proteinExistence type="predicted"/>
<accession>N8S7P4</accession>
<reference evidence="2" key="1">
    <citation type="submission" date="2013-02" db="EMBL/GenBank/DDBJ databases">
        <title>The Genome Sequence of Acinetobacter sp. NIPH 973.</title>
        <authorList>
            <consortium name="The Broad Institute Genome Sequencing Platform"/>
            <consortium name="The Broad Institute Genome Sequencing Center for Infectious Disease"/>
            <person name="Cerqueira G."/>
            <person name="Feldgarden M."/>
            <person name="Courvalin P."/>
            <person name="Perichon B."/>
            <person name="Grillot-Courvalin C."/>
            <person name="Clermont D."/>
            <person name="Rocha E."/>
            <person name="Yoon E.-J."/>
            <person name="Nemec A."/>
            <person name="Walker B."/>
            <person name="Young S.K."/>
            <person name="Zeng Q."/>
            <person name="Gargeya S."/>
            <person name="Fitzgerald M."/>
            <person name="Haas B."/>
            <person name="Abouelleil A."/>
            <person name="Alvarado L."/>
            <person name="Arachchi H.M."/>
            <person name="Berlin A.M."/>
            <person name="Chapman S.B."/>
            <person name="Dewar J."/>
            <person name="Goldberg J."/>
            <person name="Griggs A."/>
            <person name="Gujja S."/>
            <person name="Hansen M."/>
            <person name="Howarth C."/>
            <person name="Imamovic A."/>
            <person name="Larimer J."/>
            <person name="McCowan C."/>
            <person name="Murphy C."/>
            <person name="Neiman D."/>
            <person name="Pearson M."/>
            <person name="Priest M."/>
            <person name="Roberts A."/>
            <person name="Saif S."/>
            <person name="Shea T."/>
            <person name="Sisk P."/>
            <person name="Sykes S."/>
            <person name="Wortman J."/>
            <person name="Nusbaum C."/>
            <person name="Birren B."/>
        </authorList>
    </citation>
    <scope>NUCLEOTIDE SEQUENCE [LARGE SCALE GENOMIC DNA]</scope>
    <source>
        <strain evidence="2">NIPH 973</strain>
    </source>
</reference>
<dbReference type="Proteomes" id="UP000013065">
    <property type="component" value="Unassembled WGS sequence"/>
</dbReference>
<comment type="caution">
    <text evidence="1">The sequence shown here is derived from an EMBL/GenBank/DDBJ whole genome shotgun (WGS) entry which is preliminary data.</text>
</comment>
<dbReference type="EMBL" id="APOO01000022">
    <property type="protein sequence ID" value="ENU41844.1"/>
    <property type="molecule type" value="Genomic_DNA"/>
</dbReference>
<organism evidence="1 2">
    <name type="scientific">Acinetobacter seifertii</name>
    <dbReference type="NCBI Taxonomy" id="1530123"/>
    <lineage>
        <taxon>Bacteria</taxon>
        <taxon>Pseudomonadati</taxon>
        <taxon>Pseudomonadota</taxon>
        <taxon>Gammaproteobacteria</taxon>
        <taxon>Moraxellales</taxon>
        <taxon>Moraxellaceae</taxon>
        <taxon>Acinetobacter</taxon>
        <taxon>Acinetobacter calcoaceticus/baumannii complex</taxon>
    </lineage>
</organism>
<evidence type="ECO:0000313" key="2">
    <source>
        <dbReference type="Proteomes" id="UP000013065"/>
    </source>
</evidence>
<gene>
    <name evidence="1" type="ORF">F985_02731</name>
</gene>
<name>N8S7P4_9GAMM</name>
<dbReference type="HOGENOM" id="CLU_2271310_0_0_6"/>